<evidence type="ECO:0000313" key="7">
    <source>
        <dbReference type="EMBL" id="CCG07019.1"/>
    </source>
</evidence>
<dbReference type="PANTHER" id="PTHR42788:SF19">
    <property type="entry name" value="ALIPHATIC SULFONATES IMPORT ATP-BINDING PROTEIN SSUB 2"/>
    <property type="match status" value="1"/>
</dbReference>
<dbReference type="GO" id="GO:0016887">
    <property type="term" value="F:ATP hydrolysis activity"/>
    <property type="evidence" value="ECO:0007669"/>
    <property type="project" value="InterPro"/>
</dbReference>
<proteinExistence type="inferred from homology"/>
<dbReference type="PATRIC" id="fig|1150469.3.peg.455"/>
<evidence type="ECO:0000259" key="6">
    <source>
        <dbReference type="PROSITE" id="PS50893"/>
    </source>
</evidence>
<dbReference type="GO" id="GO:0005524">
    <property type="term" value="F:ATP binding"/>
    <property type="evidence" value="ECO:0007669"/>
    <property type="project" value="UniProtKB-KW"/>
</dbReference>
<dbReference type="PROSITE" id="PS00211">
    <property type="entry name" value="ABC_TRANSPORTER_1"/>
    <property type="match status" value="1"/>
</dbReference>
<dbReference type="SMART" id="SM00382">
    <property type="entry name" value="AAA"/>
    <property type="match status" value="1"/>
</dbReference>
<dbReference type="InterPro" id="IPR003593">
    <property type="entry name" value="AAA+_ATPase"/>
</dbReference>
<dbReference type="InterPro" id="IPR017871">
    <property type="entry name" value="ABC_transporter-like_CS"/>
</dbReference>
<keyword evidence="7" id="KW-0378">Hydrolase</keyword>
<protein>
    <submittedName>
        <fullName evidence="7">ABC transporter component</fullName>
        <ecNumber evidence="7">3.6.3.25</ecNumber>
    </submittedName>
</protein>
<dbReference type="STRING" id="1150469.RSPPHO_00393"/>
<dbReference type="EMBL" id="HE663493">
    <property type="protein sequence ID" value="CCG07019.1"/>
    <property type="molecule type" value="Genomic_DNA"/>
</dbReference>
<reference evidence="7 8" key="1">
    <citation type="submission" date="2012-02" db="EMBL/GenBank/DDBJ databases">
        <title>Shotgun genome sequence of Phaeospirillum photometricum DSM 122.</title>
        <authorList>
            <person name="Duquesne K."/>
            <person name="Sturgis J."/>
        </authorList>
    </citation>
    <scope>NUCLEOTIDE SEQUENCE [LARGE SCALE GENOMIC DNA]</scope>
    <source>
        <strain evidence="8">DSM122</strain>
    </source>
</reference>
<keyword evidence="3" id="KW-0547">Nucleotide-binding</keyword>
<dbReference type="EC" id="3.6.3.25" evidence="7"/>
<dbReference type="InterPro" id="IPR003439">
    <property type="entry name" value="ABC_transporter-like_ATP-bd"/>
</dbReference>
<dbReference type="HOGENOM" id="CLU_000604_1_22_5"/>
<keyword evidence="2" id="KW-0813">Transport</keyword>
<comment type="similarity">
    <text evidence="1">Belongs to the ABC transporter superfamily.</text>
</comment>
<keyword evidence="8" id="KW-1185">Reference proteome</keyword>
<dbReference type="Gene3D" id="3.40.50.300">
    <property type="entry name" value="P-loop containing nucleotide triphosphate hydrolases"/>
    <property type="match status" value="1"/>
</dbReference>
<feature type="region of interest" description="Disordered" evidence="5">
    <location>
        <begin position="234"/>
        <end position="256"/>
    </location>
</feature>
<dbReference type="InterPro" id="IPR050166">
    <property type="entry name" value="ABC_transporter_ATP-bind"/>
</dbReference>
<evidence type="ECO:0000256" key="1">
    <source>
        <dbReference type="ARBA" id="ARBA00005417"/>
    </source>
</evidence>
<keyword evidence="4" id="KW-0067">ATP-binding</keyword>
<evidence type="ECO:0000313" key="8">
    <source>
        <dbReference type="Proteomes" id="UP000033220"/>
    </source>
</evidence>
<name>H6SNU7_PARPM</name>
<evidence type="ECO:0000256" key="5">
    <source>
        <dbReference type="SAM" id="MobiDB-lite"/>
    </source>
</evidence>
<dbReference type="PROSITE" id="PS50893">
    <property type="entry name" value="ABC_TRANSPORTER_2"/>
    <property type="match status" value="1"/>
</dbReference>
<evidence type="ECO:0000256" key="4">
    <source>
        <dbReference type="ARBA" id="ARBA00022840"/>
    </source>
</evidence>
<evidence type="ECO:0000256" key="2">
    <source>
        <dbReference type="ARBA" id="ARBA00022448"/>
    </source>
</evidence>
<dbReference type="Pfam" id="PF00005">
    <property type="entry name" value="ABC_tran"/>
    <property type="match status" value="1"/>
</dbReference>
<gene>
    <name evidence="7" type="ORF">RSPPHO_00393</name>
</gene>
<dbReference type="Proteomes" id="UP000033220">
    <property type="component" value="Chromosome DSM 122"/>
</dbReference>
<evidence type="ECO:0000256" key="3">
    <source>
        <dbReference type="ARBA" id="ARBA00022741"/>
    </source>
</evidence>
<organism evidence="7 8">
    <name type="scientific">Pararhodospirillum photometricum DSM 122</name>
    <dbReference type="NCBI Taxonomy" id="1150469"/>
    <lineage>
        <taxon>Bacteria</taxon>
        <taxon>Pseudomonadati</taxon>
        <taxon>Pseudomonadota</taxon>
        <taxon>Alphaproteobacteria</taxon>
        <taxon>Rhodospirillales</taxon>
        <taxon>Rhodospirillaceae</taxon>
        <taxon>Pararhodospirillum</taxon>
    </lineage>
</organism>
<dbReference type="SUPFAM" id="SSF52540">
    <property type="entry name" value="P-loop containing nucleoside triphosphate hydrolases"/>
    <property type="match status" value="1"/>
</dbReference>
<accession>H6SNU7</accession>
<dbReference type="eggNOG" id="COG1116">
    <property type="taxonomic scope" value="Bacteria"/>
</dbReference>
<sequence>MIQGPMAASPPASWPTASRLALRSCPGVPVRVRIDTLGHGDHVLFQDLDLTFAAGGWTCVLGPSGVGKSTLLRLIAGLDTQSTQGPHTRVEGPDGLALPGLCAYMGQQDGLLPWLSARDNVALGPRLRGGATRADRDRAQALLAAVGLGERAAARPAALSGGMRQRVALARTLMENRPVVLMDEPFSALDPPTRLRLGDLAAELLRGRTVIHVTHDPLEALRLGHQVLVLGGRPASPGEPLIPEGTPPRPPDAPGLATRHADLLLRLSQALEEFPTAPCASPSPCV</sequence>
<dbReference type="KEGG" id="rpm:RSPPHO_00393"/>
<feature type="domain" description="ABC transporter" evidence="6">
    <location>
        <begin position="30"/>
        <end position="256"/>
    </location>
</feature>
<dbReference type="PANTHER" id="PTHR42788">
    <property type="entry name" value="TAURINE IMPORT ATP-BINDING PROTEIN-RELATED"/>
    <property type="match status" value="1"/>
</dbReference>
<dbReference type="AlphaFoldDB" id="H6SNU7"/>
<dbReference type="InterPro" id="IPR027417">
    <property type="entry name" value="P-loop_NTPase"/>
</dbReference>